<gene>
    <name evidence="1" type="ORF">SFRICE_023182</name>
</gene>
<accession>A0A2H1VYS3</accession>
<sequence>MQTQLKTEGNEYSAFTVSPVNAQTDHLMVSNRRRPWTLETPETLQVRCRPFGDGKSFNVFSNLGWPLLTRGLFSYGEGLRIKHHACSMRGGHSSNDFSLLGQVTARLVQWLGNWQPCKVYRVRLPHEATLHGSFDCKPSPPLMDTRNSRGVTNAMPPLWWLGIQGFKGNQELNTQRNPTEALFHVGYLLSRELLQSGDNHPIASLTLGEARGTVRLLLTKNHPVPAPATRIPDQASGLLDPICDLMAPCGARKTRHAERTGLILIGRRDTLVLRPQTHLSIEFDKEVKDQIMYQRDGKKYINDGVSCLFFSIRSYTLEQAPNFTDRQTNGQFN</sequence>
<evidence type="ECO:0000313" key="1">
    <source>
        <dbReference type="EMBL" id="SOQ45672.1"/>
    </source>
</evidence>
<protein>
    <submittedName>
        <fullName evidence="1">SFRICE_023182</fullName>
    </submittedName>
</protein>
<organism evidence="1">
    <name type="scientific">Spodoptera frugiperda</name>
    <name type="common">Fall armyworm</name>
    <dbReference type="NCBI Taxonomy" id="7108"/>
    <lineage>
        <taxon>Eukaryota</taxon>
        <taxon>Metazoa</taxon>
        <taxon>Ecdysozoa</taxon>
        <taxon>Arthropoda</taxon>
        <taxon>Hexapoda</taxon>
        <taxon>Insecta</taxon>
        <taxon>Pterygota</taxon>
        <taxon>Neoptera</taxon>
        <taxon>Endopterygota</taxon>
        <taxon>Lepidoptera</taxon>
        <taxon>Glossata</taxon>
        <taxon>Ditrysia</taxon>
        <taxon>Noctuoidea</taxon>
        <taxon>Noctuidae</taxon>
        <taxon>Amphipyrinae</taxon>
        <taxon>Spodoptera</taxon>
    </lineage>
</organism>
<dbReference type="EMBL" id="ODYU01005120">
    <property type="protein sequence ID" value="SOQ45672.1"/>
    <property type="molecule type" value="Genomic_DNA"/>
</dbReference>
<name>A0A2H1VYS3_SPOFR</name>
<dbReference type="AlphaFoldDB" id="A0A2H1VYS3"/>
<reference evidence="1" key="1">
    <citation type="submission" date="2016-07" db="EMBL/GenBank/DDBJ databases">
        <authorList>
            <person name="Bretaudeau A."/>
        </authorList>
    </citation>
    <scope>NUCLEOTIDE SEQUENCE</scope>
    <source>
        <strain evidence="1">Rice</strain>
        <tissue evidence="1">Whole body</tissue>
    </source>
</reference>
<proteinExistence type="predicted"/>